<evidence type="ECO:0000313" key="5">
    <source>
        <dbReference type="EMBL" id="KAF2091363.1"/>
    </source>
</evidence>
<comment type="caution">
    <text evidence="5">The sequence shown here is derived from an EMBL/GenBank/DDBJ whole genome shotgun (WGS) entry which is preliminary data.</text>
</comment>
<comment type="subcellular location">
    <subcellularLocation>
        <location evidence="1">Mitochondrion membrane</location>
    </subcellularLocation>
</comment>
<feature type="transmembrane region" description="Helical" evidence="4">
    <location>
        <begin position="12"/>
        <end position="33"/>
    </location>
</feature>
<sequence>MVAMYTIAGRQVGSHHLAMGVLGAVFGGTYLGLRGSGKKAANQTPAINASSKDEENFIKEFLESAEKKH</sequence>
<accession>A0A9P4LZG1</accession>
<dbReference type="PANTHER" id="PTHR28074:SF1">
    <property type="entry name" value="ATP SYNTHASE SUBUNIT K, MITOCHONDRIAL"/>
    <property type="match status" value="1"/>
</dbReference>
<keyword evidence="6" id="KW-1185">Reference proteome</keyword>
<gene>
    <name evidence="5" type="ORF">K490DRAFT_60806</name>
</gene>
<evidence type="ECO:0000256" key="1">
    <source>
        <dbReference type="ARBA" id="ARBA00004325"/>
    </source>
</evidence>
<keyword evidence="2" id="KW-0496">Mitochondrion</keyword>
<evidence type="ECO:0000313" key="6">
    <source>
        <dbReference type="Proteomes" id="UP000799776"/>
    </source>
</evidence>
<evidence type="ECO:0008006" key="7">
    <source>
        <dbReference type="Google" id="ProtNLM"/>
    </source>
</evidence>
<dbReference type="AlphaFoldDB" id="A0A9P4LZG1"/>
<reference evidence="5" key="1">
    <citation type="journal article" date="2020" name="Stud. Mycol.">
        <title>101 Dothideomycetes genomes: a test case for predicting lifestyles and emergence of pathogens.</title>
        <authorList>
            <person name="Haridas S."/>
            <person name="Albert R."/>
            <person name="Binder M."/>
            <person name="Bloem J."/>
            <person name="Labutti K."/>
            <person name="Salamov A."/>
            <person name="Andreopoulos B."/>
            <person name="Baker S."/>
            <person name="Barry K."/>
            <person name="Bills G."/>
            <person name="Bluhm B."/>
            <person name="Cannon C."/>
            <person name="Castanera R."/>
            <person name="Culley D."/>
            <person name="Daum C."/>
            <person name="Ezra D."/>
            <person name="Gonzalez J."/>
            <person name="Henrissat B."/>
            <person name="Kuo A."/>
            <person name="Liang C."/>
            <person name="Lipzen A."/>
            <person name="Lutzoni F."/>
            <person name="Magnuson J."/>
            <person name="Mondo S."/>
            <person name="Nolan M."/>
            <person name="Ohm R."/>
            <person name="Pangilinan J."/>
            <person name="Park H.-J."/>
            <person name="Ramirez L."/>
            <person name="Alfaro M."/>
            <person name="Sun H."/>
            <person name="Tritt A."/>
            <person name="Yoshinaga Y."/>
            <person name="Zwiers L.-H."/>
            <person name="Turgeon B."/>
            <person name="Goodwin S."/>
            <person name="Spatafora J."/>
            <person name="Crous P."/>
            <person name="Grigoriev I."/>
        </authorList>
    </citation>
    <scope>NUCLEOTIDE SEQUENCE</scope>
    <source>
        <strain evidence="5">CBS 121410</strain>
    </source>
</reference>
<name>A0A9P4LZG1_9PEZI</name>
<dbReference type="Proteomes" id="UP000799776">
    <property type="component" value="Unassembled WGS sequence"/>
</dbReference>
<protein>
    <recommendedName>
        <fullName evidence="7">ATP synthase subunit K, mitochondrial</fullName>
    </recommendedName>
</protein>
<organism evidence="5 6">
    <name type="scientific">Saccharata proteae CBS 121410</name>
    <dbReference type="NCBI Taxonomy" id="1314787"/>
    <lineage>
        <taxon>Eukaryota</taxon>
        <taxon>Fungi</taxon>
        <taxon>Dikarya</taxon>
        <taxon>Ascomycota</taxon>
        <taxon>Pezizomycotina</taxon>
        <taxon>Dothideomycetes</taxon>
        <taxon>Dothideomycetes incertae sedis</taxon>
        <taxon>Botryosphaeriales</taxon>
        <taxon>Saccharataceae</taxon>
        <taxon>Saccharata</taxon>
    </lineage>
</organism>
<evidence type="ECO:0000256" key="3">
    <source>
        <dbReference type="ARBA" id="ARBA00023136"/>
    </source>
</evidence>
<evidence type="ECO:0000256" key="2">
    <source>
        <dbReference type="ARBA" id="ARBA00023128"/>
    </source>
</evidence>
<keyword evidence="3 4" id="KW-0472">Membrane</keyword>
<dbReference type="EMBL" id="ML978711">
    <property type="protein sequence ID" value="KAF2091363.1"/>
    <property type="molecule type" value="Genomic_DNA"/>
</dbReference>
<dbReference type="GO" id="GO:0015986">
    <property type="term" value="P:proton motive force-driven ATP synthesis"/>
    <property type="evidence" value="ECO:0007669"/>
    <property type="project" value="TreeGrafter"/>
</dbReference>
<proteinExistence type="predicted"/>
<dbReference type="GO" id="GO:0031966">
    <property type="term" value="C:mitochondrial membrane"/>
    <property type="evidence" value="ECO:0007669"/>
    <property type="project" value="UniProtKB-SubCell"/>
</dbReference>
<keyword evidence="4" id="KW-0812">Transmembrane</keyword>
<dbReference type="PANTHER" id="PTHR28074">
    <property type="entry name" value="ATP SYNTHASE SUBUNIT K, MITOCHONDRIAL"/>
    <property type="match status" value="1"/>
</dbReference>
<evidence type="ECO:0000256" key="4">
    <source>
        <dbReference type="SAM" id="Phobius"/>
    </source>
</evidence>
<keyword evidence="4" id="KW-1133">Transmembrane helix</keyword>
<dbReference type="OrthoDB" id="2094445at2759"/>
<dbReference type="InterPro" id="IPR021278">
    <property type="entry name" value="ATP19"/>
</dbReference>
<dbReference type="Pfam" id="PF11022">
    <property type="entry name" value="ATP19"/>
    <property type="match status" value="1"/>
</dbReference>